<dbReference type="FunFam" id="1.10.3720.10:FF:000001">
    <property type="entry name" value="Glycine betaine ABC transporter, permease"/>
    <property type="match status" value="1"/>
</dbReference>
<comment type="similarity">
    <text evidence="6">Belongs to the binding-protein-dependent transport system permease family.</text>
</comment>
<keyword evidence="5 6" id="KW-0472">Membrane</keyword>
<evidence type="ECO:0000313" key="9">
    <source>
        <dbReference type="Proteomes" id="UP000035268"/>
    </source>
</evidence>
<feature type="domain" description="ABC transmembrane type-1" evidence="7">
    <location>
        <begin position="46"/>
        <end position="227"/>
    </location>
</feature>
<dbReference type="PANTHER" id="PTHR30177:SF4">
    <property type="entry name" value="OSMOPROTECTANT IMPORT PERMEASE PROTEIN OSMW"/>
    <property type="match status" value="1"/>
</dbReference>
<reference evidence="8 9" key="2">
    <citation type="journal article" date="2016" name="ISME J.">
        <title>Characterization of the first cultured representative of Verrucomicrobia subdivision 5 indicates the proposal of a novel phylum.</title>
        <authorList>
            <person name="Spring S."/>
            <person name="Bunk B."/>
            <person name="Sproer C."/>
            <person name="Schumann P."/>
            <person name="Rohde M."/>
            <person name="Tindall B.J."/>
            <person name="Klenk H.P."/>
        </authorList>
    </citation>
    <scope>NUCLEOTIDE SEQUENCE [LARGE SCALE GENOMIC DNA]</scope>
    <source>
        <strain evidence="8 9">L21-Fru-AB</strain>
    </source>
</reference>
<keyword evidence="9" id="KW-1185">Reference proteome</keyword>
<dbReference type="GO" id="GO:0055085">
    <property type="term" value="P:transmembrane transport"/>
    <property type="evidence" value="ECO:0007669"/>
    <property type="project" value="InterPro"/>
</dbReference>
<dbReference type="PROSITE" id="PS50928">
    <property type="entry name" value="ABC_TM1"/>
    <property type="match status" value="1"/>
</dbReference>
<keyword evidence="2 6" id="KW-0813">Transport</keyword>
<dbReference type="Gene3D" id="1.10.3720.10">
    <property type="entry name" value="MetI-like"/>
    <property type="match status" value="1"/>
</dbReference>
<feature type="transmembrane region" description="Helical" evidence="6">
    <location>
        <begin position="166"/>
        <end position="189"/>
    </location>
</feature>
<dbReference type="KEGG" id="vbl:L21SP4_02444"/>
<accession>A0A0G3ENE8</accession>
<organism evidence="8 9">
    <name type="scientific">Kiritimatiella glycovorans</name>
    <dbReference type="NCBI Taxonomy" id="1307763"/>
    <lineage>
        <taxon>Bacteria</taxon>
        <taxon>Pseudomonadati</taxon>
        <taxon>Kiritimatiellota</taxon>
        <taxon>Kiritimatiellia</taxon>
        <taxon>Kiritimatiellales</taxon>
        <taxon>Kiritimatiellaceae</taxon>
        <taxon>Kiritimatiella</taxon>
    </lineage>
</organism>
<dbReference type="GO" id="GO:0031460">
    <property type="term" value="P:glycine betaine transport"/>
    <property type="evidence" value="ECO:0007669"/>
    <property type="project" value="UniProtKB-ARBA"/>
</dbReference>
<feature type="transmembrane region" description="Helical" evidence="6">
    <location>
        <begin position="108"/>
        <end position="126"/>
    </location>
</feature>
<dbReference type="Proteomes" id="UP000035268">
    <property type="component" value="Chromosome"/>
</dbReference>
<name>A0A0G3ENE8_9BACT</name>
<dbReference type="PANTHER" id="PTHR30177">
    <property type="entry name" value="GLYCINE BETAINE/L-PROLINE TRANSPORT SYSTEM PERMEASE PROTEIN PROW"/>
    <property type="match status" value="1"/>
</dbReference>
<sequence length="244" mass="25728">MKRWGTTVYRLLLAALLLAAGIFAERIGLVAYFTDPYEVPYLLGLIRRHLMLVGISMALATTVGLGVGILLTRRPFRRAAGVVMYIVGLGQTLPSIAVLALMMSVLGIGVQTALFALFIYSILPIARNTLAGITSVPAPMIDAARGMGMTDARILLEVELPNAMKVILTGFRVALVINIGTAALCYLIGAGGLGDLIFTGIAMDSPKKLLAGALPTTLIALLADRGCELLGRLLIPRGLREGGA</sequence>
<feature type="transmembrane region" description="Helical" evidence="6">
    <location>
        <begin position="48"/>
        <end position="70"/>
    </location>
</feature>
<dbReference type="InterPro" id="IPR051204">
    <property type="entry name" value="ABC_transp_perm/SBD"/>
</dbReference>
<dbReference type="InterPro" id="IPR035906">
    <property type="entry name" value="MetI-like_sf"/>
</dbReference>
<reference evidence="9" key="1">
    <citation type="submission" date="2015-02" db="EMBL/GenBank/DDBJ databases">
        <title>Description and complete genome sequence of the first cultured representative of the subdivision 5 of the Verrucomicrobia phylum.</title>
        <authorList>
            <person name="Spring S."/>
            <person name="Bunk B."/>
            <person name="Sproer C."/>
            <person name="Klenk H.-P."/>
        </authorList>
    </citation>
    <scope>NUCLEOTIDE SEQUENCE [LARGE SCALE GENOMIC DNA]</scope>
    <source>
        <strain evidence="9">L21-Fru-AB</strain>
    </source>
</reference>
<evidence type="ECO:0000256" key="2">
    <source>
        <dbReference type="ARBA" id="ARBA00022448"/>
    </source>
</evidence>
<proteinExistence type="inferred from homology"/>
<dbReference type="GO" id="GO:0005886">
    <property type="term" value="C:plasma membrane"/>
    <property type="evidence" value="ECO:0007669"/>
    <property type="project" value="UniProtKB-SubCell"/>
</dbReference>
<evidence type="ECO:0000256" key="3">
    <source>
        <dbReference type="ARBA" id="ARBA00022692"/>
    </source>
</evidence>
<dbReference type="RefSeq" id="WP_052882870.1">
    <property type="nucleotide sequence ID" value="NZ_CP010904.1"/>
</dbReference>
<keyword evidence="3 6" id="KW-0812">Transmembrane</keyword>
<keyword evidence="4 6" id="KW-1133">Transmembrane helix</keyword>
<feature type="transmembrane region" description="Helical" evidence="6">
    <location>
        <begin position="82"/>
        <end position="102"/>
    </location>
</feature>
<evidence type="ECO:0000259" key="7">
    <source>
        <dbReference type="PROSITE" id="PS50928"/>
    </source>
</evidence>
<dbReference type="CDD" id="cd06261">
    <property type="entry name" value="TM_PBP2"/>
    <property type="match status" value="1"/>
</dbReference>
<evidence type="ECO:0000256" key="5">
    <source>
        <dbReference type="ARBA" id="ARBA00023136"/>
    </source>
</evidence>
<protein>
    <submittedName>
        <fullName evidence="8">Carnitine transport permease protein OpuCB</fullName>
    </submittedName>
</protein>
<comment type="subcellular location">
    <subcellularLocation>
        <location evidence="1 6">Cell membrane</location>
        <topology evidence="1 6">Multi-pass membrane protein</topology>
    </subcellularLocation>
</comment>
<evidence type="ECO:0000256" key="6">
    <source>
        <dbReference type="RuleBase" id="RU363032"/>
    </source>
</evidence>
<evidence type="ECO:0000256" key="1">
    <source>
        <dbReference type="ARBA" id="ARBA00004651"/>
    </source>
</evidence>
<evidence type="ECO:0000313" key="8">
    <source>
        <dbReference type="EMBL" id="AKJ65669.1"/>
    </source>
</evidence>
<dbReference type="STRING" id="1307763.L21SP4_02444"/>
<dbReference type="AlphaFoldDB" id="A0A0G3ENE8"/>
<gene>
    <name evidence="8" type="primary">opuCB_1</name>
    <name evidence="8" type="ORF">L21SP4_02444</name>
</gene>
<dbReference type="Pfam" id="PF00528">
    <property type="entry name" value="BPD_transp_1"/>
    <property type="match status" value="1"/>
</dbReference>
<evidence type="ECO:0000256" key="4">
    <source>
        <dbReference type="ARBA" id="ARBA00022989"/>
    </source>
</evidence>
<dbReference type="InterPro" id="IPR000515">
    <property type="entry name" value="MetI-like"/>
</dbReference>
<dbReference type="EMBL" id="CP010904">
    <property type="protein sequence ID" value="AKJ65669.1"/>
    <property type="molecule type" value="Genomic_DNA"/>
</dbReference>
<dbReference type="SUPFAM" id="SSF161098">
    <property type="entry name" value="MetI-like"/>
    <property type="match status" value="1"/>
</dbReference>
<dbReference type="OrthoDB" id="9781705at2"/>